<reference evidence="3" key="1">
    <citation type="journal article" date="2022" name="Int. J. Syst. Evol. Microbiol.">
        <title>Anaeromyxobacter oryzae sp. nov., Anaeromyxobacter diazotrophicus sp. nov. and Anaeromyxobacter paludicola sp. nov., isolated from paddy soils.</title>
        <authorList>
            <person name="Itoh H."/>
            <person name="Xu Z."/>
            <person name="Mise K."/>
            <person name="Masuda Y."/>
            <person name="Ushijima N."/>
            <person name="Hayakawa C."/>
            <person name="Shiratori Y."/>
            <person name="Senoo K."/>
        </authorList>
    </citation>
    <scope>NUCLEOTIDE SEQUENCE [LARGE SCALE GENOMIC DNA]</scope>
    <source>
        <strain evidence="3">Red232</strain>
    </source>
</reference>
<sequence>MARTDDGSRARRVDALGALLESGDHGGARAEGRRRLADAGASREERAEAEAVLRSLRPEPAAVVVGAGAAALAAAVTLWALLGGR</sequence>
<keyword evidence="3" id="KW-1185">Reference proteome</keyword>
<keyword evidence="1" id="KW-1133">Transmembrane helix</keyword>
<protein>
    <submittedName>
        <fullName evidence="2">Uncharacterized protein</fullName>
    </submittedName>
</protein>
<evidence type="ECO:0000256" key="1">
    <source>
        <dbReference type="SAM" id="Phobius"/>
    </source>
</evidence>
<organism evidence="2 3">
    <name type="scientific">Anaeromyxobacter oryzae</name>
    <dbReference type="NCBI Taxonomy" id="2918170"/>
    <lineage>
        <taxon>Bacteria</taxon>
        <taxon>Pseudomonadati</taxon>
        <taxon>Myxococcota</taxon>
        <taxon>Myxococcia</taxon>
        <taxon>Myxococcales</taxon>
        <taxon>Cystobacterineae</taxon>
        <taxon>Anaeromyxobacteraceae</taxon>
        <taxon>Anaeromyxobacter</taxon>
    </lineage>
</organism>
<dbReference type="EMBL" id="AP025591">
    <property type="protein sequence ID" value="BDG06118.1"/>
    <property type="molecule type" value="Genomic_DNA"/>
</dbReference>
<keyword evidence="1" id="KW-0472">Membrane</keyword>
<evidence type="ECO:0000313" key="2">
    <source>
        <dbReference type="EMBL" id="BDG06118.1"/>
    </source>
</evidence>
<accession>A0ABM7X2V4</accession>
<dbReference type="Proteomes" id="UP001162891">
    <property type="component" value="Chromosome"/>
</dbReference>
<evidence type="ECO:0000313" key="3">
    <source>
        <dbReference type="Proteomes" id="UP001162891"/>
    </source>
</evidence>
<dbReference type="RefSeq" id="WP_248355434.1">
    <property type="nucleotide sequence ID" value="NZ_AP025591.1"/>
</dbReference>
<gene>
    <name evidence="2" type="ORF">AMOR_51140</name>
</gene>
<name>A0ABM7X2V4_9BACT</name>
<feature type="transmembrane region" description="Helical" evidence="1">
    <location>
        <begin position="61"/>
        <end position="82"/>
    </location>
</feature>
<keyword evidence="1" id="KW-0812">Transmembrane</keyword>
<proteinExistence type="predicted"/>